<accession>A0A183DQG8</accession>
<evidence type="ECO:0000313" key="1">
    <source>
        <dbReference type="EMBL" id="VDN18138.1"/>
    </source>
</evidence>
<dbReference type="EMBL" id="UYRT01078259">
    <property type="protein sequence ID" value="VDN18138.1"/>
    <property type="molecule type" value="Genomic_DNA"/>
</dbReference>
<dbReference type="AlphaFoldDB" id="A0A183DQG8"/>
<keyword evidence="2" id="KW-1185">Reference proteome</keyword>
<reference evidence="3" key="1">
    <citation type="submission" date="2016-06" db="UniProtKB">
        <authorList>
            <consortium name="WormBaseParasite"/>
        </authorList>
    </citation>
    <scope>IDENTIFICATION</scope>
</reference>
<organism evidence="3">
    <name type="scientific">Gongylonema pulchrum</name>
    <dbReference type="NCBI Taxonomy" id="637853"/>
    <lineage>
        <taxon>Eukaryota</taxon>
        <taxon>Metazoa</taxon>
        <taxon>Ecdysozoa</taxon>
        <taxon>Nematoda</taxon>
        <taxon>Chromadorea</taxon>
        <taxon>Rhabditida</taxon>
        <taxon>Spirurina</taxon>
        <taxon>Spiruromorpha</taxon>
        <taxon>Spiruroidea</taxon>
        <taxon>Gongylonematidae</taxon>
        <taxon>Gongylonema</taxon>
    </lineage>
</organism>
<dbReference type="Proteomes" id="UP000271098">
    <property type="component" value="Unassembled WGS sequence"/>
</dbReference>
<dbReference type="WBParaSite" id="GPUH_0001097201-mRNA-1">
    <property type="protein sequence ID" value="GPUH_0001097201-mRNA-1"/>
    <property type="gene ID" value="GPUH_0001097201"/>
</dbReference>
<protein>
    <submittedName>
        <fullName evidence="3">Activin_recp domain-containing protein</fullName>
    </submittedName>
</protein>
<evidence type="ECO:0000313" key="2">
    <source>
        <dbReference type="Proteomes" id="UP000271098"/>
    </source>
</evidence>
<reference evidence="1 2" key="2">
    <citation type="submission" date="2018-11" db="EMBL/GenBank/DDBJ databases">
        <authorList>
            <consortium name="Pathogen Informatics"/>
        </authorList>
    </citation>
    <scope>NUCLEOTIDE SEQUENCE [LARGE SCALE GENOMIC DNA]</scope>
</reference>
<sequence length="126" mass="13973">MLSVLPTDRSGGYWNDSISHGCSTLVVPKSKISGARSGCDRTVVLLKTSPVHRLQAEYCFCTGDGCNVVRPVKYSRPDTHSRRFRIQEAEQVTSQSDQTQEISAATANRHIGVVVLFCTVLQRIQY</sequence>
<proteinExistence type="predicted"/>
<name>A0A183DQG8_9BILA</name>
<evidence type="ECO:0000313" key="3">
    <source>
        <dbReference type="WBParaSite" id="GPUH_0001097201-mRNA-1"/>
    </source>
</evidence>
<gene>
    <name evidence="1" type="ORF">GPUH_LOCUS10959</name>
</gene>